<proteinExistence type="predicted"/>
<evidence type="ECO:0000313" key="2">
    <source>
        <dbReference type="Proteomes" id="UP000318349"/>
    </source>
</evidence>
<dbReference type="AlphaFoldDB" id="A0A557RL92"/>
<dbReference type="EMBL" id="VMNI01000002">
    <property type="protein sequence ID" value="TVO79532.1"/>
    <property type="molecule type" value="Genomic_DNA"/>
</dbReference>
<name>A0A557RL92_9RHOO</name>
<protein>
    <submittedName>
        <fullName evidence="1">Uncharacterized protein</fullName>
    </submittedName>
</protein>
<comment type="caution">
    <text evidence="1">The sequence shown here is derived from an EMBL/GenBank/DDBJ whole genome shotgun (WGS) entry which is preliminary data.</text>
</comment>
<sequence>MTDNEIAKLKEYRRHAQARVAAGKASQRLWEVAVRSCDAALNPEKFTPEEHREINARAAQTLASVEKTLAVRKARAKAKDGA</sequence>
<gene>
    <name evidence="1" type="ORF">FHP89_01920</name>
</gene>
<accession>A0A557RL92</accession>
<evidence type="ECO:0000313" key="1">
    <source>
        <dbReference type="EMBL" id="TVO79532.1"/>
    </source>
</evidence>
<dbReference type="Proteomes" id="UP000318349">
    <property type="component" value="Unassembled WGS sequence"/>
</dbReference>
<organism evidence="1 2">
    <name type="scientific">Denitromonas halophila</name>
    <dbReference type="NCBI Taxonomy" id="1629404"/>
    <lineage>
        <taxon>Bacteria</taxon>
        <taxon>Pseudomonadati</taxon>
        <taxon>Pseudomonadota</taxon>
        <taxon>Betaproteobacteria</taxon>
        <taxon>Rhodocyclales</taxon>
        <taxon>Zoogloeaceae</taxon>
        <taxon>Denitromonas</taxon>
    </lineage>
</organism>
<reference evidence="1 2" key="1">
    <citation type="submission" date="2019-07" db="EMBL/GenBank/DDBJ databases">
        <title>The pathways for chlorine oxyanion respiration interact through the shared metabolite chlorate.</title>
        <authorList>
            <person name="Barnum T.P."/>
            <person name="Cheng Y."/>
            <person name="Hill K.A."/>
            <person name="Lucas L.N."/>
            <person name="Carlson H.K."/>
            <person name="Coates J.D."/>
        </authorList>
    </citation>
    <scope>NUCLEOTIDE SEQUENCE [LARGE SCALE GENOMIC DNA]</scope>
    <source>
        <strain evidence="1 2">SFB-1</strain>
    </source>
</reference>